<accession>A0A1X6P2E4</accession>
<gene>
    <name evidence="1" type="ORF">BU14_0266s0004</name>
</gene>
<dbReference type="OrthoDB" id="428577at2759"/>
<reference evidence="1 2" key="1">
    <citation type="submission" date="2017-03" db="EMBL/GenBank/DDBJ databases">
        <title>WGS assembly of Porphyra umbilicalis.</title>
        <authorList>
            <person name="Brawley S.H."/>
            <person name="Blouin N.A."/>
            <person name="Ficko-Blean E."/>
            <person name="Wheeler G.L."/>
            <person name="Lohr M."/>
            <person name="Goodson H.V."/>
            <person name="Jenkins J.W."/>
            <person name="Blaby-Haas C.E."/>
            <person name="Helliwell K.E."/>
            <person name="Chan C."/>
            <person name="Marriage T."/>
            <person name="Bhattacharya D."/>
            <person name="Klein A.S."/>
            <person name="Badis Y."/>
            <person name="Brodie J."/>
            <person name="Cao Y."/>
            <person name="Collen J."/>
            <person name="Dittami S.M."/>
            <person name="Gachon C.M."/>
            <person name="Green B.R."/>
            <person name="Karpowicz S."/>
            <person name="Kim J.W."/>
            <person name="Kudahl U."/>
            <person name="Lin S."/>
            <person name="Michel G."/>
            <person name="Mittag M."/>
            <person name="Olson B.J."/>
            <person name="Pangilinan J."/>
            <person name="Peng Y."/>
            <person name="Qiu H."/>
            <person name="Shu S."/>
            <person name="Singer J.T."/>
            <person name="Smith A.G."/>
            <person name="Sprecher B.N."/>
            <person name="Wagner V."/>
            <person name="Wang W."/>
            <person name="Wang Z.-Y."/>
            <person name="Yan J."/>
            <person name="Yarish C."/>
            <person name="Zoeuner-Riek S."/>
            <person name="Zhuang Y."/>
            <person name="Zou Y."/>
            <person name="Lindquist E.A."/>
            <person name="Grimwood J."/>
            <person name="Barry K."/>
            <person name="Rokhsar D.S."/>
            <person name="Schmutz J."/>
            <person name="Stiller J.W."/>
            <person name="Grossman A.R."/>
            <person name="Prochnik S.E."/>
        </authorList>
    </citation>
    <scope>NUCLEOTIDE SEQUENCE [LARGE SCALE GENOMIC DNA]</scope>
    <source>
        <strain evidence="1">4086291</strain>
    </source>
</reference>
<proteinExistence type="predicted"/>
<keyword evidence="2" id="KW-1185">Reference proteome</keyword>
<organism evidence="1 2">
    <name type="scientific">Porphyra umbilicalis</name>
    <name type="common">Purple laver</name>
    <name type="synonym">Red alga</name>
    <dbReference type="NCBI Taxonomy" id="2786"/>
    <lineage>
        <taxon>Eukaryota</taxon>
        <taxon>Rhodophyta</taxon>
        <taxon>Bangiophyceae</taxon>
        <taxon>Bangiales</taxon>
        <taxon>Bangiaceae</taxon>
        <taxon>Porphyra</taxon>
    </lineage>
</organism>
<name>A0A1X6P2E4_PORUM</name>
<dbReference type="Proteomes" id="UP000218209">
    <property type="component" value="Unassembled WGS sequence"/>
</dbReference>
<evidence type="ECO:0000313" key="1">
    <source>
        <dbReference type="EMBL" id="OSX74813.1"/>
    </source>
</evidence>
<sequence>MGNCFASAPPEPPPSPDAFQLSISLSTGQRVKVWAVPNDTPPKLQRKVEAKHGAQPLVAVKGQGMVPPALLIKYERNWYYWEAGLTVAQAQLTSESEVKYQDITDQLAELKRFSNIHWAASNGAVLGGALTG</sequence>
<protein>
    <submittedName>
        <fullName evidence="1">Uncharacterized protein</fullName>
    </submittedName>
</protein>
<evidence type="ECO:0000313" key="2">
    <source>
        <dbReference type="Proteomes" id="UP000218209"/>
    </source>
</evidence>
<dbReference type="AlphaFoldDB" id="A0A1X6P2E4"/>
<dbReference type="EMBL" id="KV918929">
    <property type="protein sequence ID" value="OSX74813.1"/>
    <property type="molecule type" value="Genomic_DNA"/>
</dbReference>